<reference evidence="8" key="1">
    <citation type="submission" date="2016-09" db="EMBL/GenBank/DDBJ databases">
        <authorList>
            <person name="Varghese N."/>
            <person name="Submissions S."/>
        </authorList>
    </citation>
    <scope>NUCLEOTIDE SEQUENCE [LARGE SCALE GENOMIC DNA]</scope>
    <source>
        <strain evidence="8">ANC 3699</strain>
    </source>
</reference>
<evidence type="ECO:0000256" key="1">
    <source>
        <dbReference type="ARBA" id="ARBA00004651"/>
    </source>
</evidence>
<keyword evidence="8" id="KW-1185">Reference proteome</keyword>
<evidence type="ECO:0000313" key="7">
    <source>
        <dbReference type="EMBL" id="SDC59119.1"/>
    </source>
</evidence>
<dbReference type="InterPro" id="IPR001123">
    <property type="entry name" value="LeuE-type"/>
</dbReference>
<dbReference type="PANTHER" id="PTHR30086">
    <property type="entry name" value="ARGININE EXPORTER PROTEIN ARGO"/>
    <property type="match status" value="1"/>
</dbReference>
<proteinExistence type="predicted"/>
<evidence type="ECO:0000313" key="8">
    <source>
        <dbReference type="Proteomes" id="UP000242317"/>
    </source>
</evidence>
<keyword evidence="2" id="KW-1003">Cell membrane</keyword>
<dbReference type="AlphaFoldDB" id="A0A1G6MUB1"/>
<protein>
    <submittedName>
        <fullName evidence="7">Threonine/homoserine/homoserine lactone efflux protein</fullName>
    </submittedName>
</protein>
<evidence type="ECO:0000256" key="6">
    <source>
        <dbReference type="SAM" id="Phobius"/>
    </source>
</evidence>
<organism evidence="7 8">
    <name type="scientific">Acinetobacter marinus</name>
    <dbReference type="NCBI Taxonomy" id="281375"/>
    <lineage>
        <taxon>Bacteria</taxon>
        <taxon>Pseudomonadati</taxon>
        <taxon>Pseudomonadota</taxon>
        <taxon>Gammaproteobacteria</taxon>
        <taxon>Moraxellales</taxon>
        <taxon>Moraxellaceae</taxon>
        <taxon>Acinetobacter</taxon>
    </lineage>
</organism>
<keyword evidence="4 6" id="KW-1133">Transmembrane helix</keyword>
<feature type="transmembrane region" description="Helical" evidence="6">
    <location>
        <begin position="92"/>
        <end position="116"/>
    </location>
</feature>
<evidence type="ECO:0000256" key="5">
    <source>
        <dbReference type="ARBA" id="ARBA00023136"/>
    </source>
</evidence>
<dbReference type="GO" id="GO:0033228">
    <property type="term" value="P:cysteine export across plasma membrane"/>
    <property type="evidence" value="ECO:0007669"/>
    <property type="project" value="TreeGrafter"/>
</dbReference>
<dbReference type="PANTHER" id="PTHR30086:SF20">
    <property type="entry name" value="ARGININE EXPORTER PROTEIN ARGO-RELATED"/>
    <property type="match status" value="1"/>
</dbReference>
<feature type="transmembrane region" description="Helical" evidence="6">
    <location>
        <begin position="166"/>
        <end position="186"/>
    </location>
</feature>
<evidence type="ECO:0000256" key="2">
    <source>
        <dbReference type="ARBA" id="ARBA00022475"/>
    </source>
</evidence>
<accession>A0A1G6MUB1</accession>
<sequence>MQFSAGMAWDLHHNWGNLAPCSPRSESMLEYSFVIIALFAVMIIPGPTNALLASSAQHIGMQKSLRLIPAELIGYIYAMALWWLIVAFTHDIWPLFIDILHIASALYVFWLAFRLWKMKHLHAHSQRFKNIKAMQLFYSTFKNPKAALFSVGVFPNSTWNNLENYAISMLLFSAVLIPSALFWMFYGSRLLTGKFKGINQEQLYRSSALLLLVCMLPIIFRFFN</sequence>
<name>A0A1G6MUB1_9GAMM</name>
<feature type="transmembrane region" description="Helical" evidence="6">
    <location>
        <begin position="31"/>
        <end position="53"/>
    </location>
</feature>
<feature type="transmembrane region" description="Helical" evidence="6">
    <location>
        <begin position="207"/>
        <end position="223"/>
    </location>
</feature>
<keyword evidence="5 6" id="KW-0472">Membrane</keyword>
<dbReference type="Proteomes" id="UP000242317">
    <property type="component" value="Unassembled WGS sequence"/>
</dbReference>
<dbReference type="Pfam" id="PF01810">
    <property type="entry name" value="LysE"/>
    <property type="match status" value="1"/>
</dbReference>
<dbReference type="GO" id="GO:0005886">
    <property type="term" value="C:plasma membrane"/>
    <property type="evidence" value="ECO:0007669"/>
    <property type="project" value="UniProtKB-SubCell"/>
</dbReference>
<feature type="transmembrane region" description="Helical" evidence="6">
    <location>
        <begin position="65"/>
        <end position="86"/>
    </location>
</feature>
<keyword evidence="3 6" id="KW-0812">Transmembrane</keyword>
<comment type="subcellular location">
    <subcellularLocation>
        <location evidence="1">Cell membrane</location>
        <topology evidence="1">Multi-pass membrane protein</topology>
    </subcellularLocation>
</comment>
<dbReference type="GO" id="GO:0015171">
    <property type="term" value="F:amino acid transmembrane transporter activity"/>
    <property type="evidence" value="ECO:0007669"/>
    <property type="project" value="TreeGrafter"/>
</dbReference>
<evidence type="ECO:0000256" key="4">
    <source>
        <dbReference type="ARBA" id="ARBA00022989"/>
    </source>
</evidence>
<gene>
    <name evidence="7" type="ORF">SAMN05421749_1089</name>
</gene>
<dbReference type="EMBL" id="FMYK01000008">
    <property type="protein sequence ID" value="SDC59119.1"/>
    <property type="molecule type" value="Genomic_DNA"/>
</dbReference>
<evidence type="ECO:0000256" key="3">
    <source>
        <dbReference type="ARBA" id="ARBA00022692"/>
    </source>
</evidence>